<reference evidence="2" key="1">
    <citation type="submission" date="2014-09" db="EMBL/GenBank/DDBJ databases">
        <authorList>
            <person name="Magalhaes I.L.F."/>
            <person name="Oliveira U."/>
            <person name="Santos F.R."/>
            <person name="Vidigal T.H.D.A."/>
            <person name="Brescovit A.D."/>
            <person name="Santos A.J."/>
        </authorList>
    </citation>
    <scope>NUCLEOTIDE SEQUENCE</scope>
    <source>
        <tissue evidence="2">Shoot tissue taken approximately 20 cm above the soil surface</tissue>
    </source>
</reference>
<organism evidence="2">
    <name type="scientific">Arundo donax</name>
    <name type="common">Giant reed</name>
    <name type="synonym">Donax arundinaceus</name>
    <dbReference type="NCBI Taxonomy" id="35708"/>
    <lineage>
        <taxon>Eukaryota</taxon>
        <taxon>Viridiplantae</taxon>
        <taxon>Streptophyta</taxon>
        <taxon>Embryophyta</taxon>
        <taxon>Tracheophyta</taxon>
        <taxon>Spermatophyta</taxon>
        <taxon>Magnoliopsida</taxon>
        <taxon>Liliopsida</taxon>
        <taxon>Poales</taxon>
        <taxon>Poaceae</taxon>
        <taxon>PACMAD clade</taxon>
        <taxon>Arundinoideae</taxon>
        <taxon>Arundineae</taxon>
        <taxon>Arundo</taxon>
    </lineage>
</organism>
<feature type="region of interest" description="Disordered" evidence="1">
    <location>
        <begin position="1"/>
        <end position="24"/>
    </location>
</feature>
<evidence type="ECO:0000256" key="1">
    <source>
        <dbReference type="SAM" id="MobiDB-lite"/>
    </source>
</evidence>
<protein>
    <submittedName>
        <fullName evidence="2">Uncharacterized protein</fullName>
    </submittedName>
</protein>
<proteinExistence type="predicted"/>
<reference evidence="2" key="2">
    <citation type="journal article" date="2015" name="Data Brief">
        <title>Shoot transcriptome of the giant reed, Arundo donax.</title>
        <authorList>
            <person name="Barrero R.A."/>
            <person name="Guerrero F.D."/>
            <person name="Moolhuijzen P."/>
            <person name="Goolsby J.A."/>
            <person name="Tidwell J."/>
            <person name="Bellgard S.E."/>
            <person name="Bellgard M.I."/>
        </authorList>
    </citation>
    <scope>NUCLEOTIDE SEQUENCE</scope>
    <source>
        <tissue evidence="2">Shoot tissue taken approximately 20 cm above the soil surface</tissue>
    </source>
</reference>
<dbReference type="AlphaFoldDB" id="A0A0A9A9A4"/>
<sequence>MQSSRSTTRKEPSSRSGVAARKQG</sequence>
<evidence type="ECO:0000313" key="2">
    <source>
        <dbReference type="EMBL" id="JAD43597.1"/>
    </source>
</evidence>
<dbReference type="EMBL" id="GBRH01254298">
    <property type="protein sequence ID" value="JAD43597.1"/>
    <property type="molecule type" value="Transcribed_RNA"/>
</dbReference>
<accession>A0A0A9A9A4</accession>
<name>A0A0A9A9A4_ARUDO</name>